<evidence type="ECO:0000313" key="1">
    <source>
        <dbReference type="EMBL" id="RHZ71551.1"/>
    </source>
</evidence>
<organism evidence="1 2">
    <name type="scientific">Diversispora epigaea</name>
    <dbReference type="NCBI Taxonomy" id="1348612"/>
    <lineage>
        <taxon>Eukaryota</taxon>
        <taxon>Fungi</taxon>
        <taxon>Fungi incertae sedis</taxon>
        <taxon>Mucoromycota</taxon>
        <taxon>Glomeromycotina</taxon>
        <taxon>Glomeromycetes</taxon>
        <taxon>Diversisporales</taxon>
        <taxon>Diversisporaceae</taxon>
        <taxon>Diversispora</taxon>
    </lineage>
</organism>
<evidence type="ECO:0000313" key="2">
    <source>
        <dbReference type="Proteomes" id="UP000266861"/>
    </source>
</evidence>
<name>A0A397I740_9GLOM</name>
<accession>A0A397I740</accession>
<dbReference type="AlphaFoldDB" id="A0A397I740"/>
<proteinExistence type="predicted"/>
<gene>
    <name evidence="1" type="ORF">Glove_256g70</name>
</gene>
<keyword evidence="2" id="KW-1185">Reference proteome</keyword>
<comment type="caution">
    <text evidence="1">The sequence shown here is derived from an EMBL/GenBank/DDBJ whole genome shotgun (WGS) entry which is preliminary data.</text>
</comment>
<reference evidence="1 2" key="1">
    <citation type="submission" date="2018-08" db="EMBL/GenBank/DDBJ databases">
        <title>Genome and evolution of the arbuscular mycorrhizal fungus Diversispora epigaea (formerly Glomus versiforme) and its bacterial endosymbionts.</title>
        <authorList>
            <person name="Sun X."/>
            <person name="Fei Z."/>
            <person name="Harrison M."/>
        </authorList>
    </citation>
    <scope>NUCLEOTIDE SEQUENCE [LARGE SCALE GENOMIC DNA]</scope>
    <source>
        <strain evidence="1 2">IT104</strain>
    </source>
</reference>
<protein>
    <submittedName>
        <fullName evidence="1">Uncharacterized protein</fullName>
    </submittedName>
</protein>
<dbReference type="Proteomes" id="UP000266861">
    <property type="component" value="Unassembled WGS sequence"/>
</dbReference>
<dbReference type="EMBL" id="PQFF01000234">
    <property type="protein sequence ID" value="RHZ71551.1"/>
    <property type="molecule type" value="Genomic_DNA"/>
</dbReference>
<sequence length="111" mass="11863">MFPALPNILVFQCFSPAFRCYPVLSNIQCSSIFSVVKCSSVIRHSSIPIPSVAVLSGVVQYSSAHLSISSVVCPMLSSIPFPSFPVLSSVVQYSSIPVFFSVPVSQCTDVA</sequence>